<evidence type="ECO:0000313" key="5">
    <source>
        <dbReference type="Proteomes" id="UP001151287"/>
    </source>
</evidence>
<organism evidence="4 5">
    <name type="scientific">Rhynchospora breviuscula</name>
    <dbReference type="NCBI Taxonomy" id="2022672"/>
    <lineage>
        <taxon>Eukaryota</taxon>
        <taxon>Viridiplantae</taxon>
        <taxon>Streptophyta</taxon>
        <taxon>Embryophyta</taxon>
        <taxon>Tracheophyta</taxon>
        <taxon>Spermatophyta</taxon>
        <taxon>Magnoliopsida</taxon>
        <taxon>Liliopsida</taxon>
        <taxon>Poales</taxon>
        <taxon>Cyperaceae</taxon>
        <taxon>Cyperoideae</taxon>
        <taxon>Rhynchosporeae</taxon>
        <taxon>Rhynchospora</taxon>
    </lineage>
</organism>
<keyword evidence="5" id="KW-1185">Reference proteome</keyword>
<dbReference type="PANTHER" id="PTHR13935">
    <property type="entry name" value="ACHAETE-SCUTE TRANSCRIPTION FACTOR-RELATED"/>
    <property type="match status" value="1"/>
</dbReference>
<evidence type="ECO:0000256" key="2">
    <source>
        <dbReference type="ARBA" id="ARBA00023015"/>
    </source>
</evidence>
<dbReference type="InterPro" id="IPR015660">
    <property type="entry name" value="MASH1/Ascl1a-like"/>
</dbReference>
<dbReference type="GO" id="GO:0090575">
    <property type="term" value="C:RNA polymerase II transcription regulator complex"/>
    <property type="evidence" value="ECO:0007669"/>
    <property type="project" value="TreeGrafter"/>
</dbReference>
<evidence type="ECO:0000256" key="3">
    <source>
        <dbReference type="ARBA" id="ARBA00023163"/>
    </source>
</evidence>
<gene>
    <name evidence="4" type="ORF">LUZ63_015572</name>
</gene>
<comment type="similarity">
    <text evidence="1">Belongs to the bHLH protein family.</text>
</comment>
<reference evidence="4" key="1">
    <citation type="journal article" date="2022" name="Cell">
        <title>Repeat-based holocentromeres influence genome architecture and karyotype evolution.</title>
        <authorList>
            <person name="Hofstatter P.G."/>
            <person name="Thangavel G."/>
            <person name="Lux T."/>
            <person name="Neumann P."/>
            <person name="Vondrak T."/>
            <person name="Novak P."/>
            <person name="Zhang M."/>
            <person name="Costa L."/>
            <person name="Castellani M."/>
            <person name="Scott A."/>
            <person name="Toegelov H."/>
            <person name="Fuchs J."/>
            <person name="Mata-Sucre Y."/>
            <person name="Dias Y."/>
            <person name="Vanzela A.L.L."/>
            <person name="Huettel B."/>
            <person name="Almeida C.C.S."/>
            <person name="Simkova H."/>
            <person name="Souza G."/>
            <person name="Pedrosa-Harand A."/>
            <person name="Macas J."/>
            <person name="Mayer K.F.X."/>
            <person name="Houben A."/>
            <person name="Marques A."/>
        </authorList>
    </citation>
    <scope>NUCLEOTIDE SEQUENCE</scope>
    <source>
        <tissue evidence="4">Leaves</tissue>
    </source>
</reference>
<dbReference type="GO" id="GO:0000981">
    <property type="term" value="F:DNA-binding transcription factor activity, RNA polymerase II-specific"/>
    <property type="evidence" value="ECO:0007669"/>
    <property type="project" value="TreeGrafter"/>
</dbReference>
<dbReference type="PANTHER" id="PTHR13935:SF46">
    <property type="entry name" value="TRANSCRIPTION FACTOR BHLH167-RELATED"/>
    <property type="match status" value="1"/>
</dbReference>
<proteinExistence type="inferred from homology"/>
<keyword evidence="2" id="KW-0805">Transcription regulation</keyword>
<dbReference type="SUPFAM" id="SSF47459">
    <property type="entry name" value="HLH, helix-loop-helix DNA-binding domain"/>
    <property type="match status" value="1"/>
</dbReference>
<dbReference type="InterPro" id="IPR036638">
    <property type="entry name" value="HLH_DNA-bd_sf"/>
</dbReference>
<name>A0A9Q0CCU6_9POAL</name>
<evidence type="ECO:0000256" key="1">
    <source>
        <dbReference type="ARBA" id="ARBA00005510"/>
    </source>
</evidence>
<dbReference type="Proteomes" id="UP001151287">
    <property type="component" value="Unassembled WGS sequence"/>
</dbReference>
<accession>A0A9Q0CCU6</accession>
<dbReference type="EMBL" id="JAMQYH010000004">
    <property type="protein sequence ID" value="KAJ1691417.1"/>
    <property type="molecule type" value="Genomic_DNA"/>
</dbReference>
<dbReference type="OrthoDB" id="662473at2759"/>
<comment type="caution">
    <text evidence="4">The sequence shown here is derived from an EMBL/GenBank/DDBJ whole genome shotgun (WGS) entry which is preliminary data.</text>
</comment>
<evidence type="ECO:0000313" key="4">
    <source>
        <dbReference type="EMBL" id="KAJ1691417.1"/>
    </source>
</evidence>
<evidence type="ECO:0008006" key="6">
    <source>
        <dbReference type="Google" id="ProtNLM"/>
    </source>
</evidence>
<dbReference type="AlphaFoldDB" id="A0A9Q0CCU6"/>
<keyword evidence="3" id="KW-0804">Transcription</keyword>
<sequence length="169" mass="19455">MVDRRMLERKILERKRRIEMESLLLRLQSLLPPDESSQEDPLHGAAMCIKNLEERIKMLKQIRDIEKSVLEKTTEIKTDSGDGIPREVPTVAICCKEKELEIIMVSSVQRRLRFCEVIDLLEREGICITKGTQSFVGDRVHHAIYAAASPEIEIEYHSVLMDKLKALAQ</sequence>
<protein>
    <recommendedName>
        <fullName evidence="6">BHLH domain-containing protein</fullName>
    </recommendedName>
</protein>
<dbReference type="GO" id="GO:0046983">
    <property type="term" value="F:protein dimerization activity"/>
    <property type="evidence" value="ECO:0007669"/>
    <property type="project" value="InterPro"/>
</dbReference>
<dbReference type="GO" id="GO:0000977">
    <property type="term" value="F:RNA polymerase II transcription regulatory region sequence-specific DNA binding"/>
    <property type="evidence" value="ECO:0007669"/>
    <property type="project" value="TreeGrafter"/>
</dbReference>